<accession>A0A5S5D4T1</accession>
<organism evidence="2 3">
    <name type="scientific">Sphingobacterium allocomposti</name>
    <dbReference type="NCBI Taxonomy" id="415956"/>
    <lineage>
        <taxon>Bacteria</taxon>
        <taxon>Pseudomonadati</taxon>
        <taxon>Bacteroidota</taxon>
        <taxon>Sphingobacteriia</taxon>
        <taxon>Sphingobacteriales</taxon>
        <taxon>Sphingobacteriaceae</taxon>
        <taxon>Sphingobacterium</taxon>
    </lineage>
</organism>
<dbReference type="Gene3D" id="3.40.470.10">
    <property type="entry name" value="Uracil-DNA glycosylase-like domain"/>
    <property type="match status" value="1"/>
</dbReference>
<dbReference type="InterPro" id="IPR005122">
    <property type="entry name" value="Uracil-DNA_glycosylase-like"/>
</dbReference>
<dbReference type="EMBL" id="VNHX01000022">
    <property type="protein sequence ID" value="TYP91043.1"/>
    <property type="molecule type" value="Genomic_DNA"/>
</dbReference>
<dbReference type="SMART" id="SM00987">
    <property type="entry name" value="UreE_C"/>
    <property type="match status" value="1"/>
</dbReference>
<keyword evidence="3" id="KW-1185">Reference proteome</keyword>
<evidence type="ECO:0000313" key="2">
    <source>
        <dbReference type="EMBL" id="TYP91043.1"/>
    </source>
</evidence>
<comment type="caution">
    <text evidence="2">The sequence shown here is derived from an EMBL/GenBank/DDBJ whole genome shotgun (WGS) entry which is preliminary data.</text>
</comment>
<dbReference type="PANTHER" id="PTHR42160">
    <property type="entry name" value="URACIL-DNA GLYCOSYLASE SUPERFAMILY PROTEIN"/>
    <property type="match status" value="1"/>
</dbReference>
<proteinExistence type="predicted"/>
<feature type="domain" description="Uracil-DNA glycosylase-like" evidence="1">
    <location>
        <begin position="39"/>
        <end position="196"/>
    </location>
</feature>
<evidence type="ECO:0000313" key="3">
    <source>
        <dbReference type="Proteomes" id="UP000325105"/>
    </source>
</evidence>
<sequence>MAHGTAMLKMEEQNVDSIYSNILECRHCEAQLPCGANPVLTLGANAKILIIGQAPGLKVHQSGIPWNDQSGRELRSWLGVSEAEFYNVDNFAILPMGFCYPGKGKNGDLPPRPECAALWHGAVLPLLKNIKLTLLIGKYAQQHYLSAATNESLTGNVRNFEKYLPDVLPLPHPSPRNFIWKAKNPWFKEEVLPVLQTRVKEVLYGERT</sequence>
<dbReference type="InterPro" id="IPR047124">
    <property type="entry name" value="HI_0220.2"/>
</dbReference>
<reference evidence="2 3" key="1">
    <citation type="submission" date="2019-07" db="EMBL/GenBank/DDBJ databases">
        <title>Genomic Encyclopedia of Archaeal and Bacterial Type Strains, Phase II (KMG-II): from individual species to whole genera.</title>
        <authorList>
            <person name="Goeker M."/>
        </authorList>
    </citation>
    <scope>NUCLEOTIDE SEQUENCE [LARGE SCALE GENOMIC DNA]</scope>
    <source>
        <strain evidence="2 3">DSM 18850</strain>
    </source>
</reference>
<dbReference type="PANTHER" id="PTHR42160:SF1">
    <property type="entry name" value="URACIL-DNA GLYCOSYLASE SUPERFAMILY PROTEIN"/>
    <property type="match status" value="1"/>
</dbReference>
<dbReference type="CDD" id="cd10033">
    <property type="entry name" value="UDG_like"/>
    <property type="match status" value="1"/>
</dbReference>
<dbReference type="Pfam" id="PF03167">
    <property type="entry name" value="UDG"/>
    <property type="match status" value="1"/>
</dbReference>
<protein>
    <submittedName>
        <fullName evidence="2">Uracil-DNA glycosylase</fullName>
    </submittedName>
</protein>
<dbReference type="InterPro" id="IPR036895">
    <property type="entry name" value="Uracil-DNA_glycosylase-like_sf"/>
</dbReference>
<dbReference type="Proteomes" id="UP000325105">
    <property type="component" value="Unassembled WGS sequence"/>
</dbReference>
<gene>
    <name evidence="2" type="ORF">BC792_12210</name>
</gene>
<dbReference type="AlphaFoldDB" id="A0A5S5D4T1"/>
<dbReference type="RefSeq" id="WP_246155099.1">
    <property type="nucleotide sequence ID" value="NZ_VNHX01000022.1"/>
</dbReference>
<dbReference type="SMART" id="SM00986">
    <property type="entry name" value="UDG"/>
    <property type="match status" value="1"/>
</dbReference>
<name>A0A5S5D4T1_9SPHI</name>
<evidence type="ECO:0000259" key="1">
    <source>
        <dbReference type="SMART" id="SM00986"/>
    </source>
</evidence>
<dbReference type="SUPFAM" id="SSF52141">
    <property type="entry name" value="Uracil-DNA glycosylase-like"/>
    <property type="match status" value="1"/>
</dbReference>